<reference evidence="2 3" key="1">
    <citation type="submission" date="2018-06" db="EMBL/GenBank/DDBJ databases">
        <authorList>
            <consortium name="Pathogen Informatics"/>
            <person name="Doyle S."/>
        </authorList>
    </citation>
    <scope>NUCLEOTIDE SEQUENCE [LARGE SCALE GENOMIC DNA]</scope>
    <source>
        <strain evidence="2 3">NCTC7914</strain>
    </source>
</reference>
<gene>
    <name evidence="1" type="ORF">HX798_11310</name>
    <name evidence="2" type="ORF">NCTC7914_03653</name>
</gene>
<dbReference type="EMBL" id="UGUY01000001">
    <property type="protein sequence ID" value="SUD69509.1"/>
    <property type="molecule type" value="Genomic_DNA"/>
</dbReference>
<evidence type="ECO:0000313" key="3">
    <source>
        <dbReference type="Proteomes" id="UP000254602"/>
    </source>
</evidence>
<dbReference type="Proteomes" id="UP000254602">
    <property type="component" value="Unassembled WGS sequence"/>
</dbReference>
<name>A0A379KNM3_PSEPU</name>
<dbReference type="AlphaFoldDB" id="A0A379KNM3"/>
<accession>A0A379KNM3</accession>
<sequence length="115" mass="12434">MLQEQLPTPLLEQVQQRLARLLGPSCIVTLASSENDQGVSHYHLAIQHEGHGISLEDSGIISADFADRLLAMVGQVSTLLDSETLKRMASAEPSRPLVWISDRSGPCQTQPSAST</sequence>
<dbReference type="RefSeq" id="WP_046786050.1">
    <property type="nucleotide sequence ID" value="NZ_JABTYF010000028.1"/>
</dbReference>
<reference evidence="1 4" key="2">
    <citation type="submission" date="2020-04" db="EMBL/GenBank/DDBJ databases">
        <title>Molecular characterization of pseudomonads from Agaricus bisporus reveal novel blotch 2 pathogens in Western Europe.</title>
        <authorList>
            <person name="Taparia T."/>
            <person name="Krijger M."/>
            <person name="Haynes E."/>
            <person name="Elpinstone J.G."/>
            <person name="Noble R."/>
            <person name="Van Der Wolf J."/>
        </authorList>
    </citation>
    <scope>NUCLEOTIDE SEQUENCE [LARGE SCALE GENOMIC DNA]</scope>
    <source>
        <strain evidence="1 4">P7765</strain>
    </source>
</reference>
<protein>
    <submittedName>
        <fullName evidence="2">Uncharacterized protein</fullName>
    </submittedName>
</protein>
<dbReference type="EMBL" id="JACARV010000028">
    <property type="protein sequence ID" value="NWC80887.1"/>
    <property type="molecule type" value="Genomic_DNA"/>
</dbReference>
<evidence type="ECO:0000313" key="1">
    <source>
        <dbReference type="EMBL" id="NWC80887.1"/>
    </source>
</evidence>
<dbReference type="Proteomes" id="UP000542695">
    <property type="component" value="Unassembled WGS sequence"/>
</dbReference>
<organism evidence="2 3">
    <name type="scientific">Pseudomonas putida</name>
    <name type="common">Arthrobacter siderocapsulatus</name>
    <dbReference type="NCBI Taxonomy" id="303"/>
    <lineage>
        <taxon>Bacteria</taxon>
        <taxon>Pseudomonadati</taxon>
        <taxon>Pseudomonadota</taxon>
        <taxon>Gammaproteobacteria</taxon>
        <taxon>Pseudomonadales</taxon>
        <taxon>Pseudomonadaceae</taxon>
        <taxon>Pseudomonas</taxon>
    </lineage>
</organism>
<evidence type="ECO:0000313" key="2">
    <source>
        <dbReference type="EMBL" id="SUD69509.1"/>
    </source>
</evidence>
<evidence type="ECO:0000313" key="4">
    <source>
        <dbReference type="Proteomes" id="UP000542695"/>
    </source>
</evidence>
<proteinExistence type="predicted"/>